<keyword evidence="5 8" id="KW-0812">Transmembrane</keyword>
<dbReference type="PANTHER" id="PTHR23502:SF132">
    <property type="entry name" value="POLYAMINE TRANSPORTER 2-RELATED"/>
    <property type="match status" value="1"/>
</dbReference>
<dbReference type="InterPro" id="IPR011701">
    <property type="entry name" value="MFS"/>
</dbReference>
<evidence type="ECO:0000256" key="1">
    <source>
        <dbReference type="ARBA" id="ARBA00004651"/>
    </source>
</evidence>
<keyword evidence="8" id="KW-0997">Cell inner membrane</keyword>
<dbReference type="PROSITE" id="PS50850">
    <property type="entry name" value="MFS"/>
    <property type="match status" value="1"/>
</dbReference>
<dbReference type="PANTHER" id="PTHR23502">
    <property type="entry name" value="MAJOR FACILITATOR SUPERFAMILY"/>
    <property type="match status" value="1"/>
</dbReference>
<keyword evidence="6 8" id="KW-1133">Transmembrane helix</keyword>
<evidence type="ECO:0000256" key="5">
    <source>
        <dbReference type="ARBA" id="ARBA00022692"/>
    </source>
</evidence>
<sequence>MTSATEPKALPIQQPAPGVKLVVVLSALMALGSVATDMYLPAMPALATIFGVPAARVQLTLSSFLVGFSTGQLAWGPLGDRYGRKSMVAVGILFYLAGSAGCALSDTAAEMMVWRFVQAVGACAGPVLARAMVRDLYGRDRAASMLSVLLLVMGIAPLVAPLLGGQVLVSWSWRGIFWIQALFGVLALGGVATLRETLLPEYRISLRLGGMLFSYLQLVLDRRFLGYGLSGGFFYAGVLAYVAGTPFAYIDYYGVPAQLYGLLFGMNIAGMMTANMVNSRLVLRLGTDRLFRIGTGISAAAGVVLMIDGYTGFGGLWGLVVPIFFYVAMLGLVVANSIAGALSAFPHKAGTASALVGAVQFALAALSSAAIGWVSDGTPWAMALIVGASGVLALLANVALVRGTPPQA</sequence>
<feature type="transmembrane region" description="Helical" evidence="8">
    <location>
        <begin position="316"/>
        <end position="342"/>
    </location>
</feature>
<evidence type="ECO:0000259" key="9">
    <source>
        <dbReference type="PROSITE" id="PS50850"/>
    </source>
</evidence>
<accession>A0ABV6JQY0</accession>
<keyword evidence="11" id="KW-1185">Reference proteome</keyword>
<feature type="transmembrane region" description="Helical" evidence="8">
    <location>
        <begin position="354"/>
        <end position="374"/>
    </location>
</feature>
<dbReference type="CDD" id="cd17320">
    <property type="entry name" value="MFS_MdfA_MDR_like"/>
    <property type="match status" value="1"/>
</dbReference>
<feature type="transmembrane region" description="Helical" evidence="8">
    <location>
        <begin position="145"/>
        <end position="169"/>
    </location>
</feature>
<feature type="transmembrane region" description="Helical" evidence="8">
    <location>
        <begin position="380"/>
        <end position="401"/>
    </location>
</feature>
<dbReference type="Gene3D" id="1.20.1720.10">
    <property type="entry name" value="Multidrug resistance protein D"/>
    <property type="match status" value="1"/>
</dbReference>
<feature type="transmembrane region" description="Helical" evidence="8">
    <location>
        <begin position="21"/>
        <end position="42"/>
    </location>
</feature>
<evidence type="ECO:0000256" key="7">
    <source>
        <dbReference type="ARBA" id="ARBA00023136"/>
    </source>
</evidence>
<evidence type="ECO:0000256" key="8">
    <source>
        <dbReference type="RuleBase" id="RU365088"/>
    </source>
</evidence>
<organism evidence="10 11">
    <name type="scientific">Roseomonas elaeocarpi</name>
    <dbReference type="NCBI Taxonomy" id="907779"/>
    <lineage>
        <taxon>Bacteria</taxon>
        <taxon>Pseudomonadati</taxon>
        <taxon>Pseudomonadota</taxon>
        <taxon>Alphaproteobacteria</taxon>
        <taxon>Acetobacterales</taxon>
        <taxon>Roseomonadaceae</taxon>
        <taxon>Roseomonas</taxon>
    </lineage>
</organism>
<feature type="transmembrane region" description="Helical" evidence="8">
    <location>
        <begin position="54"/>
        <end position="75"/>
    </location>
</feature>
<dbReference type="InterPro" id="IPR036259">
    <property type="entry name" value="MFS_trans_sf"/>
</dbReference>
<dbReference type="NCBIfam" id="NF008314">
    <property type="entry name" value="PRK11102.1"/>
    <property type="match status" value="1"/>
</dbReference>
<proteinExistence type="inferred from homology"/>
<dbReference type="SUPFAM" id="SSF103473">
    <property type="entry name" value="MFS general substrate transporter"/>
    <property type="match status" value="1"/>
</dbReference>
<dbReference type="EMBL" id="JBHLUN010000005">
    <property type="protein sequence ID" value="MFC0408123.1"/>
    <property type="molecule type" value="Genomic_DNA"/>
</dbReference>
<dbReference type="RefSeq" id="WP_377043865.1">
    <property type="nucleotide sequence ID" value="NZ_JBHLUN010000005.1"/>
</dbReference>
<comment type="similarity">
    <text evidence="2 8">Belongs to the major facilitator superfamily. Bcr/CmlA family.</text>
</comment>
<feature type="transmembrane region" description="Helical" evidence="8">
    <location>
        <begin position="87"/>
        <end position="106"/>
    </location>
</feature>
<dbReference type="InterPro" id="IPR004812">
    <property type="entry name" value="Efflux_drug-R_Bcr/CmlA"/>
</dbReference>
<dbReference type="InterPro" id="IPR020846">
    <property type="entry name" value="MFS_dom"/>
</dbReference>
<gene>
    <name evidence="10" type="ORF">ACFFGY_07665</name>
</gene>
<protein>
    <recommendedName>
        <fullName evidence="8">Bcr/CflA family efflux transporter</fullName>
    </recommendedName>
</protein>
<feature type="transmembrane region" description="Helical" evidence="8">
    <location>
        <begin position="224"/>
        <end position="247"/>
    </location>
</feature>
<keyword evidence="3 8" id="KW-0813">Transport</keyword>
<dbReference type="NCBIfam" id="TIGR00710">
    <property type="entry name" value="efflux_Bcr_CflA"/>
    <property type="match status" value="1"/>
</dbReference>
<evidence type="ECO:0000313" key="10">
    <source>
        <dbReference type="EMBL" id="MFC0408123.1"/>
    </source>
</evidence>
<evidence type="ECO:0000256" key="2">
    <source>
        <dbReference type="ARBA" id="ARBA00006236"/>
    </source>
</evidence>
<feature type="domain" description="Major facilitator superfamily (MFS) profile" evidence="9">
    <location>
        <begin position="21"/>
        <end position="405"/>
    </location>
</feature>
<feature type="transmembrane region" description="Helical" evidence="8">
    <location>
        <begin position="290"/>
        <end position="310"/>
    </location>
</feature>
<keyword evidence="4" id="KW-1003">Cell membrane</keyword>
<feature type="transmembrane region" description="Helical" evidence="8">
    <location>
        <begin position="259"/>
        <end position="278"/>
    </location>
</feature>
<evidence type="ECO:0000256" key="6">
    <source>
        <dbReference type="ARBA" id="ARBA00022989"/>
    </source>
</evidence>
<evidence type="ECO:0000313" key="11">
    <source>
        <dbReference type="Proteomes" id="UP001589865"/>
    </source>
</evidence>
<feature type="transmembrane region" description="Helical" evidence="8">
    <location>
        <begin position="175"/>
        <end position="194"/>
    </location>
</feature>
<dbReference type="Proteomes" id="UP001589865">
    <property type="component" value="Unassembled WGS sequence"/>
</dbReference>
<evidence type="ECO:0000256" key="4">
    <source>
        <dbReference type="ARBA" id="ARBA00022475"/>
    </source>
</evidence>
<reference evidence="10 11" key="1">
    <citation type="submission" date="2024-09" db="EMBL/GenBank/DDBJ databases">
        <authorList>
            <person name="Sun Q."/>
            <person name="Mori K."/>
        </authorList>
    </citation>
    <scope>NUCLEOTIDE SEQUENCE [LARGE SCALE GENOMIC DNA]</scope>
    <source>
        <strain evidence="10 11">TBRC 5777</strain>
    </source>
</reference>
<name>A0ABV6JQY0_9PROT</name>
<keyword evidence="7 8" id="KW-0472">Membrane</keyword>
<feature type="transmembrane region" description="Helical" evidence="8">
    <location>
        <begin position="112"/>
        <end position="133"/>
    </location>
</feature>
<evidence type="ECO:0000256" key="3">
    <source>
        <dbReference type="ARBA" id="ARBA00022448"/>
    </source>
</evidence>
<dbReference type="Pfam" id="PF07690">
    <property type="entry name" value="MFS_1"/>
    <property type="match status" value="1"/>
</dbReference>
<comment type="subcellular location">
    <subcellularLocation>
        <location evidence="8">Cell inner membrane</location>
        <topology evidence="8">Multi-pass membrane protein</topology>
    </subcellularLocation>
    <subcellularLocation>
        <location evidence="1">Cell membrane</location>
        <topology evidence="1">Multi-pass membrane protein</topology>
    </subcellularLocation>
</comment>
<comment type="caution">
    <text evidence="10">The sequence shown here is derived from an EMBL/GenBank/DDBJ whole genome shotgun (WGS) entry which is preliminary data.</text>
</comment>